<feature type="compositionally biased region" description="Polar residues" evidence="2">
    <location>
        <begin position="240"/>
        <end position="253"/>
    </location>
</feature>
<feature type="compositionally biased region" description="Basic residues" evidence="2">
    <location>
        <begin position="120"/>
        <end position="132"/>
    </location>
</feature>
<name>A0A0L6V9E0_9BASI</name>
<keyword evidence="1" id="KW-0175">Coiled coil</keyword>
<feature type="coiled-coil region" evidence="1">
    <location>
        <begin position="830"/>
        <end position="857"/>
    </location>
</feature>
<keyword evidence="5" id="KW-1185">Reference proteome</keyword>
<feature type="domain" description="Chromo" evidence="3">
    <location>
        <begin position="10"/>
        <end position="46"/>
    </location>
</feature>
<feature type="compositionally biased region" description="Basic and acidic residues" evidence="2">
    <location>
        <begin position="621"/>
        <end position="653"/>
    </location>
</feature>
<feature type="coiled-coil region" evidence="1">
    <location>
        <begin position="901"/>
        <end position="960"/>
    </location>
</feature>
<feature type="compositionally biased region" description="Basic and acidic residues" evidence="2">
    <location>
        <begin position="597"/>
        <end position="614"/>
    </location>
</feature>
<dbReference type="EMBL" id="LAVV01007081">
    <property type="protein sequence ID" value="KNZ57177.1"/>
    <property type="molecule type" value="Genomic_DNA"/>
</dbReference>
<dbReference type="Proteomes" id="UP000037035">
    <property type="component" value="Unassembled WGS sequence"/>
</dbReference>
<feature type="region of interest" description="Disordered" evidence="2">
    <location>
        <begin position="1116"/>
        <end position="1160"/>
    </location>
</feature>
<feature type="compositionally biased region" description="Polar residues" evidence="2">
    <location>
        <begin position="1147"/>
        <end position="1160"/>
    </location>
</feature>
<dbReference type="PROSITE" id="PS50013">
    <property type="entry name" value="CHROMO_2"/>
    <property type="match status" value="1"/>
</dbReference>
<feature type="region of interest" description="Disordered" evidence="2">
    <location>
        <begin position="58"/>
        <end position="277"/>
    </location>
</feature>
<sequence>MKSSSQDTEYEAIEILKEKAGRYYIRWAGVDPATNQPWKPTWEPKALANDLLVADWKEKKKKGKTLSSQRNSYRSESISYRSSASAPPSNGPTTRRESESRRKSRLSVVIPSISPSHSPKPSKKRRKTHKKSNTPTSPPFSRFRHTDRSSLPDTEAITCRTSSQKVKPITILDTQSTDSLEKQKRTPAYPKTKRLEKPKAKKVIPPESSNRPPHAPHDSPPQLDLGSPPQHGTDHEQLDVPSSSHRGIPQSQKLAPEEFFQDSSSHHTPEVEDEYSNLGLANMATPLSPIASLDDDAVVHRGYSGRNLRNSRTHKPSSSHGTSRKKKIKLDPTNDPPSAIILAEETDEHSSSSTRPSQRINEARMYEASPSPQTPPQSSYEPDATTAELIASLNDYEDSDHQSKITDYISRTQVDPVDKNFILKFVKDPLSYLADPTNEVEQFRKERNLGDIMGFELERKKVGSICLWFDLNDPAYPKYNITWEGVSGLKKFASRLFRYPPPRRDSISSASEDNEARSPGLVNHAAVSPSPLPEDRHLDRISQDHIQSPSPRPAERSNQDPPNEGLAKARNADPRANPREHPVECPNEPPRAAEMAPPRRSDLRRADKPAEEPARNPNQDAAKRSHEDSVDWPDRELIEKVDKEPLARPDKHPRQSPNEGDLGMPNCRRQSVPSQEESRVSPQPSSEIEKASPMPLDDTISGVTLDLDAGFLADPVLSQPLQTKAGRADVVSGHDVSRTPSIEPLHPSDHPSNSVADSEFPAGMALDDKDTNNVCMKDDQFKIQELEKTIAKLGNLLKGALEVNTAEYAKRIEAEKELTESFEASKKELIESFQAKLRSQEARITDLESRLRNQDIELTGQRVNHMNSQLEIDKLTSKIKSLQTSFVEGKQPARQLYDKFMNRQKQELSQVQAELNLAQERIKRIQRQKDLADKKNDELLTSFSKQNDELRAQLKRTNTQCGKQALAIEHLKFEVQDLTETEALQKKTIEELRAFLGIVPSPSEQNDSVAVHPDSNQPSANVTDQVPGQVSQLGRCSLGAPPKAVYPSLRNISSDIEEESQLMKSTAPHSSSGYSKALSASLLENGSQLSSSFPRHSCPPPNAQNVYKSIRSSLQYSSSPLSPPRFGTSLTTPTSVATRAQVPLPISSESQNSGTQHSNH</sequence>
<feature type="compositionally biased region" description="Low complexity" evidence="2">
    <location>
        <begin position="72"/>
        <end position="88"/>
    </location>
</feature>
<feature type="compositionally biased region" description="Polar residues" evidence="2">
    <location>
        <begin position="1128"/>
        <end position="1138"/>
    </location>
</feature>
<feature type="region of interest" description="Disordered" evidence="2">
    <location>
        <begin position="723"/>
        <end position="768"/>
    </location>
</feature>
<feature type="compositionally biased region" description="Low complexity" evidence="2">
    <location>
        <begin position="106"/>
        <end position="119"/>
    </location>
</feature>
<feature type="compositionally biased region" description="Basic and acidic residues" evidence="2">
    <location>
        <begin position="533"/>
        <end position="543"/>
    </location>
</feature>
<accession>A0A0L6V9E0</accession>
<feature type="compositionally biased region" description="Basic residues" evidence="2">
    <location>
        <begin position="309"/>
        <end position="328"/>
    </location>
</feature>
<dbReference type="Gene3D" id="2.40.50.40">
    <property type="match status" value="1"/>
</dbReference>
<evidence type="ECO:0000313" key="5">
    <source>
        <dbReference type="Proteomes" id="UP000037035"/>
    </source>
</evidence>
<dbReference type="OrthoDB" id="2504021at2759"/>
<comment type="caution">
    <text evidence="4">The sequence shown here is derived from an EMBL/GenBank/DDBJ whole genome shotgun (WGS) entry which is preliminary data.</text>
</comment>
<dbReference type="InterPro" id="IPR000953">
    <property type="entry name" value="Chromo/chromo_shadow_dom"/>
</dbReference>
<evidence type="ECO:0000259" key="3">
    <source>
        <dbReference type="PROSITE" id="PS50013"/>
    </source>
</evidence>
<evidence type="ECO:0000313" key="4">
    <source>
        <dbReference type="EMBL" id="KNZ57177.1"/>
    </source>
</evidence>
<proteinExistence type="predicted"/>
<evidence type="ECO:0000256" key="2">
    <source>
        <dbReference type="SAM" id="MobiDB-lite"/>
    </source>
</evidence>
<dbReference type="VEuPathDB" id="FungiDB:VP01_221g2"/>
<feature type="region of interest" description="Disordered" evidence="2">
    <location>
        <begin position="1004"/>
        <end position="1034"/>
    </location>
</feature>
<organism evidence="4 5">
    <name type="scientific">Puccinia sorghi</name>
    <dbReference type="NCBI Taxonomy" id="27349"/>
    <lineage>
        <taxon>Eukaryota</taxon>
        <taxon>Fungi</taxon>
        <taxon>Dikarya</taxon>
        <taxon>Basidiomycota</taxon>
        <taxon>Pucciniomycotina</taxon>
        <taxon>Pucciniomycetes</taxon>
        <taxon>Pucciniales</taxon>
        <taxon>Pucciniaceae</taxon>
        <taxon>Puccinia</taxon>
    </lineage>
</organism>
<feature type="region of interest" description="Disordered" evidence="2">
    <location>
        <begin position="301"/>
        <end position="338"/>
    </location>
</feature>
<feature type="compositionally biased region" description="Basic and acidic residues" evidence="2">
    <location>
        <begin position="570"/>
        <end position="583"/>
    </location>
</feature>
<dbReference type="AlphaFoldDB" id="A0A0L6V9E0"/>
<reference evidence="4 5" key="1">
    <citation type="submission" date="2015-08" db="EMBL/GenBank/DDBJ databases">
        <title>Next Generation Sequencing and Analysis of the Genome of Puccinia sorghi L Schw, the Causal Agent of Maize Common Rust.</title>
        <authorList>
            <person name="Rochi L."/>
            <person name="Burguener G."/>
            <person name="Darino M."/>
            <person name="Turjanski A."/>
            <person name="Kreff E."/>
            <person name="Dieguez M.J."/>
            <person name="Sacco F."/>
        </authorList>
    </citation>
    <scope>NUCLEOTIDE SEQUENCE [LARGE SCALE GENOMIC DNA]</scope>
    <source>
        <strain evidence="4 5">RO10H11247</strain>
    </source>
</reference>
<feature type="region of interest" description="Disordered" evidence="2">
    <location>
        <begin position="501"/>
        <end position="701"/>
    </location>
</feature>
<protein>
    <recommendedName>
        <fullName evidence="3">Chromo domain-containing protein</fullName>
    </recommendedName>
</protein>
<feature type="compositionally biased region" description="Polar residues" evidence="2">
    <location>
        <begin position="668"/>
        <end position="686"/>
    </location>
</feature>
<gene>
    <name evidence="4" type="ORF">VP01_221g2</name>
</gene>
<evidence type="ECO:0000256" key="1">
    <source>
        <dbReference type="SAM" id="Coils"/>
    </source>
</evidence>